<evidence type="ECO:0000313" key="9">
    <source>
        <dbReference type="Proteomes" id="UP000029079"/>
    </source>
</evidence>
<dbReference type="Gene3D" id="3.20.20.80">
    <property type="entry name" value="Glycosidases"/>
    <property type="match status" value="1"/>
</dbReference>
<evidence type="ECO:0000259" key="7">
    <source>
        <dbReference type="PROSITE" id="PS51780"/>
    </source>
</evidence>
<feature type="domain" description="GW" evidence="7">
    <location>
        <begin position="664"/>
        <end position="741"/>
    </location>
</feature>
<reference evidence="8 9" key="1">
    <citation type="journal article" date="2014" name="Genome Announc.">
        <title>Complete Genome Sequences of Fish Pathogenic Weissella ceti Strains WS74 and WS105.</title>
        <authorList>
            <person name="Figueiredo H.C."/>
            <person name="Leal C.A."/>
            <person name="Dorella F.A."/>
            <person name="Carvalho A.F."/>
            <person name="Soares S.C."/>
            <person name="Pereira F.L."/>
            <person name="Azevedo V.A."/>
        </authorList>
    </citation>
    <scope>NUCLEOTIDE SEQUENCE [LARGE SCALE GENOMIC DNA]</scope>
    <source>
        <strain evidence="8 9">WS74</strain>
    </source>
</reference>
<gene>
    <name evidence="8" type="ORF">WS74_0776</name>
</gene>
<dbReference type="Pfam" id="PF01183">
    <property type="entry name" value="Glyco_hydro_25"/>
    <property type="match status" value="1"/>
</dbReference>
<dbReference type="AlphaFoldDB" id="A0A075U6E6"/>
<dbReference type="KEGG" id="wce:WS08_0773"/>
<keyword evidence="9" id="KW-1185">Reference proteome</keyword>
<evidence type="ECO:0000256" key="4">
    <source>
        <dbReference type="ARBA" id="ARBA00023295"/>
    </source>
</evidence>
<dbReference type="GO" id="GO:0003796">
    <property type="term" value="F:lysozyme activity"/>
    <property type="evidence" value="ECO:0007669"/>
    <property type="project" value="InterPro"/>
</dbReference>
<dbReference type="Gene3D" id="2.30.30.170">
    <property type="match status" value="3"/>
</dbReference>
<dbReference type="InterPro" id="IPR025987">
    <property type="entry name" value="GW_dom"/>
</dbReference>
<evidence type="ECO:0000256" key="5">
    <source>
        <dbReference type="SAM" id="MobiDB-lite"/>
    </source>
</evidence>
<evidence type="ECO:0000256" key="3">
    <source>
        <dbReference type="ARBA" id="ARBA00022801"/>
    </source>
</evidence>
<evidence type="ECO:0000256" key="6">
    <source>
        <dbReference type="SAM" id="SignalP"/>
    </source>
</evidence>
<dbReference type="CDD" id="cd06522">
    <property type="entry name" value="GH25_AtlA-like"/>
    <property type="match status" value="1"/>
</dbReference>
<feature type="signal peptide" evidence="6">
    <location>
        <begin position="1"/>
        <end position="26"/>
    </location>
</feature>
<dbReference type="GO" id="GO:0016052">
    <property type="term" value="P:carbohydrate catabolic process"/>
    <property type="evidence" value="ECO:0007669"/>
    <property type="project" value="TreeGrafter"/>
</dbReference>
<dbReference type="PANTHER" id="PTHR34135:SF2">
    <property type="entry name" value="LYSOZYME"/>
    <property type="match status" value="1"/>
</dbReference>
<evidence type="ECO:0000313" key="8">
    <source>
        <dbReference type="EMBL" id="AIM63028.1"/>
    </source>
</evidence>
<comment type="similarity">
    <text evidence="1">Belongs to the glycosyl hydrolase 25 family.</text>
</comment>
<feature type="domain" description="GW" evidence="7">
    <location>
        <begin position="340"/>
        <end position="417"/>
    </location>
</feature>
<evidence type="ECO:0000256" key="2">
    <source>
        <dbReference type="ARBA" id="ARBA00022729"/>
    </source>
</evidence>
<keyword evidence="2 6" id="KW-0732">Signal</keyword>
<dbReference type="InterPro" id="IPR002053">
    <property type="entry name" value="Glyco_hydro_25"/>
</dbReference>
<dbReference type="STRING" id="759620.WS105_0837"/>
<dbReference type="EMBL" id="CP009223">
    <property type="protein sequence ID" value="AIM63028.1"/>
    <property type="molecule type" value="Genomic_DNA"/>
</dbReference>
<dbReference type="KEGG" id="wct:WS74_0776"/>
<protein>
    <submittedName>
        <fullName evidence="8">ToxA_2 protein</fullName>
    </submittedName>
</protein>
<dbReference type="Proteomes" id="UP000029079">
    <property type="component" value="Chromosome"/>
</dbReference>
<dbReference type="KEGG" id="wci:WS105_0837"/>
<dbReference type="OrthoDB" id="2173042at2"/>
<reference evidence="9" key="2">
    <citation type="submission" date="2014-08" db="EMBL/GenBank/DDBJ databases">
        <title>Complete genome of Weissella ceti strain WS74 isolated from diseased rainbow trout in Brazil.</title>
        <authorList>
            <person name="Figueiredo H.C.P."/>
            <person name="Leal C.A.G."/>
            <person name="Pereira F.L."/>
            <person name="Soares S.C."/>
            <person name="Dorella F.A."/>
            <person name="Carvalho A.F."/>
            <person name="Azevedo V.A.C."/>
        </authorList>
    </citation>
    <scope>NUCLEOTIDE SEQUENCE [LARGE SCALE GENOMIC DNA]</scope>
    <source>
        <strain evidence="9">WS74</strain>
    </source>
</reference>
<feature type="chain" id="PRO_5001709825" evidence="6">
    <location>
        <begin position="27"/>
        <end position="878"/>
    </location>
</feature>
<proteinExistence type="inferred from homology"/>
<dbReference type="PROSITE" id="PS51780">
    <property type="entry name" value="GW"/>
    <property type="match status" value="6"/>
</dbReference>
<feature type="domain" description="GW" evidence="7">
    <location>
        <begin position="420"/>
        <end position="498"/>
    </location>
</feature>
<dbReference type="SUPFAM" id="SSF82057">
    <property type="entry name" value="Prokaryotic SH3-related domain"/>
    <property type="match status" value="3"/>
</dbReference>
<feature type="compositionally biased region" description="Basic and acidic residues" evidence="5">
    <location>
        <begin position="777"/>
        <end position="796"/>
    </location>
</feature>
<dbReference type="InterPro" id="IPR038200">
    <property type="entry name" value="GW_dom_sf"/>
</dbReference>
<accession>A0A075U6E6</accession>
<dbReference type="GO" id="GO:0009253">
    <property type="term" value="P:peptidoglycan catabolic process"/>
    <property type="evidence" value="ECO:0007669"/>
    <property type="project" value="InterPro"/>
</dbReference>
<dbReference type="SMART" id="SM00641">
    <property type="entry name" value="Glyco_25"/>
    <property type="match status" value="1"/>
</dbReference>
<feature type="compositionally biased region" description="Low complexity" evidence="5">
    <location>
        <begin position="763"/>
        <end position="776"/>
    </location>
</feature>
<dbReference type="PROSITE" id="PS51904">
    <property type="entry name" value="GLYCOSYL_HYDROL_F25_2"/>
    <property type="match status" value="1"/>
</dbReference>
<dbReference type="InterPro" id="IPR018077">
    <property type="entry name" value="Glyco_hydro_fam25_subgr"/>
</dbReference>
<organism evidence="8 9">
    <name type="scientific">Weissella ceti</name>
    <dbReference type="NCBI Taxonomy" id="759620"/>
    <lineage>
        <taxon>Bacteria</taxon>
        <taxon>Bacillati</taxon>
        <taxon>Bacillota</taxon>
        <taxon>Bacilli</taxon>
        <taxon>Lactobacillales</taxon>
        <taxon>Lactobacillaceae</taxon>
        <taxon>Weissella</taxon>
    </lineage>
</organism>
<dbReference type="GO" id="GO:0016998">
    <property type="term" value="P:cell wall macromolecule catabolic process"/>
    <property type="evidence" value="ECO:0007669"/>
    <property type="project" value="InterPro"/>
</dbReference>
<feature type="domain" description="GW" evidence="7">
    <location>
        <begin position="582"/>
        <end position="660"/>
    </location>
</feature>
<dbReference type="PATRIC" id="fig|759620.7.peg.798"/>
<feature type="region of interest" description="Disordered" evidence="5">
    <location>
        <begin position="749"/>
        <end position="796"/>
    </location>
</feature>
<dbReference type="Pfam" id="PF13457">
    <property type="entry name" value="GW"/>
    <property type="match status" value="7"/>
</dbReference>
<name>A0A075U6E6_9LACO</name>
<dbReference type="RefSeq" id="WP_009496393.1">
    <property type="nucleotide sequence ID" value="NZ_CP009223.1"/>
</dbReference>
<sequence>MKFKGLLLMGLSAGIVGMTQTDVAHANVPWLNITDKSVPRTDFVDISSHNGVPTVQEFKIMKNYGVKGVMVKLTEATSYRNPYAASQIANAKAAGLTVGGYHYSWYTDEATARAEGRYFAQFAKELGLPTNTPMADDLEEPQVKYANLNGKVNTHTKAFRAGVAGAGYTNNILYTYGSYATESGLSTASFGKKNVWMASYPFTPSKDSLWHTDVGMWQFNSNMHFPNVRGTFDANIDYAGTMSGGSSASKPKPKPKPKPTVYKSYFKFDQSRRNDWMFTTAPYGYEGAKGAGRVPDGQIVWIEKREKAANGVTWYYAKINGKYVWFDALSGSLLRESDVKQTSVNKTYEFDQNGRKDSLYTTAPYGFAGSKDVGKAKQGVSVKVDKQMVNDGVTWFYGTVNGQKVWFDAKAVKLPSTALATTKVSKYFVTNQSSRRDGMFENAPFRYAGSKSAGWIPNNRLVWVEKQHKSETGSIWYYGEINGRKVWFDSLSGSVLKVQDVTQTTVNKTYVFNQNGRKDSLYTTAPYGFAGSKDVGKPKHDASVKVEKQIVNNGVTWFYGTVNGQKVWFDSKAVNLPVAPLTTTKVSKYFVTNQSTRRDGMFENAPFRYAGSKSAGWIPNNRLVWVEKQHKSNTGVVWYYGQINGRKVWFDSLSGSVLKVQDVKQTAVNKNYVFNQTGRKDSLYTTAPYGFASSKDVGKAKHGVTVKVDKQMVNNGVTWFYGTVNGQKVWFDANAVKIAPVAKKAMVEASSETPASVKKETSSKVMSSSSSATSSEQQKRTSSESQVKETSGKMSEESSAVVQNVKFDFIFDQTKREDDLYKEVKGMPVDTKVLRPAVDKEILHVTKQFVDEDGTIWYGAKLNKDFVWFETKAGRVNI</sequence>
<dbReference type="InterPro" id="IPR017853">
    <property type="entry name" value="GH"/>
</dbReference>
<feature type="domain" description="GW" evidence="7">
    <location>
        <begin position="256"/>
        <end position="336"/>
    </location>
</feature>
<evidence type="ECO:0000256" key="1">
    <source>
        <dbReference type="ARBA" id="ARBA00010646"/>
    </source>
</evidence>
<keyword evidence="4" id="KW-0326">Glycosidase</keyword>
<dbReference type="PANTHER" id="PTHR34135">
    <property type="entry name" value="LYSOZYME"/>
    <property type="match status" value="1"/>
</dbReference>
<feature type="domain" description="GW" evidence="7">
    <location>
        <begin position="502"/>
        <end position="579"/>
    </location>
</feature>
<dbReference type="SUPFAM" id="SSF51445">
    <property type="entry name" value="(Trans)glycosidases"/>
    <property type="match status" value="1"/>
</dbReference>
<keyword evidence="3" id="KW-0378">Hydrolase</keyword>